<proteinExistence type="predicted"/>
<protein>
    <submittedName>
        <fullName evidence="1">Uncharacterized protein</fullName>
    </submittedName>
</protein>
<keyword evidence="2" id="KW-1185">Reference proteome</keyword>
<reference evidence="1 2" key="1">
    <citation type="journal article" date="2017" name="Genome Announc.">
        <title>Complete Genome Sequences of Two Acetylene-Fermenting Pelobacter acetylenicus Strains.</title>
        <authorList>
            <person name="Sutton J.M."/>
            <person name="Baesman S.M."/>
            <person name="Fierst J.L."/>
            <person name="Poret-Peterson A.T."/>
            <person name="Oremland R.S."/>
            <person name="Dunlap D.S."/>
            <person name="Akob D.M."/>
        </authorList>
    </citation>
    <scope>NUCLEOTIDE SEQUENCE [LARGE SCALE GENOMIC DNA]</scope>
    <source>
        <strain evidence="1 2">SFB93</strain>
    </source>
</reference>
<dbReference type="EMBL" id="CP015519">
    <property type="protein sequence ID" value="APG28076.1"/>
    <property type="molecule type" value="Genomic_DNA"/>
</dbReference>
<dbReference type="KEGG" id="pef:A7E78_09635"/>
<dbReference type="STRING" id="1842532.A7E78_09635"/>
<evidence type="ECO:0000313" key="2">
    <source>
        <dbReference type="Proteomes" id="UP000182517"/>
    </source>
</evidence>
<organism evidence="1 2">
    <name type="scientific">Syntrophotalea acetylenivorans</name>
    <dbReference type="NCBI Taxonomy" id="1842532"/>
    <lineage>
        <taxon>Bacteria</taxon>
        <taxon>Pseudomonadati</taxon>
        <taxon>Thermodesulfobacteriota</taxon>
        <taxon>Desulfuromonadia</taxon>
        <taxon>Desulfuromonadales</taxon>
        <taxon>Syntrophotaleaceae</taxon>
        <taxon>Syntrophotalea</taxon>
    </lineage>
</organism>
<gene>
    <name evidence="1" type="ORF">A7E78_09635</name>
</gene>
<dbReference type="Proteomes" id="UP000182517">
    <property type="component" value="Chromosome"/>
</dbReference>
<accession>A0A1L3GQ52</accession>
<evidence type="ECO:0000313" key="1">
    <source>
        <dbReference type="EMBL" id="APG28076.1"/>
    </source>
</evidence>
<name>A0A1L3GQ52_9BACT</name>
<sequence length="63" mass="7436">MAGKIRQMIDQILNQRAKDNPMLERVIKTKLMLKGVNPKKYTLESPDDPVIIQKLERMMHLFQ</sequence>
<dbReference type="RefSeq" id="WP_072284036.1">
    <property type="nucleotide sequence ID" value="NZ_CP015519.1"/>
</dbReference>
<dbReference type="AlphaFoldDB" id="A0A1L3GQ52"/>